<evidence type="ECO:0000313" key="4">
    <source>
        <dbReference type="Proteomes" id="UP000654471"/>
    </source>
</evidence>
<dbReference type="Proteomes" id="UP000654471">
    <property type="component" value="Unassembled WGS sequence"/>
</dbReference>
<dbReference type="EMBL" id="BMRP01000047">
    <property type="protein sequence ID" value="GGU95027.1"/>
    <property type="molecule type" value="Genomic_DNA"/>
</dbReference>
<evidence type="ECO:0000313" key="3">
    <source>
        <dbReference type="EMBL" id="GGU95027.1"/>
    </source>
</evidence>
<name>A0ABQ2VP43_9ACTN</name>
<feature type="region of interest" description="Disordered" evidence="1">
    <location>
        <begin position="184"/>
        <end position="208"/>
    </location>
</feature>
<feature type="region of interest" description="Disordered" evidence="1">
    <location>
        <begin position="91"/>
        <end position="116"/>
    </location>
</feature>
<accession>A0ABQ2VP43</accession>
<feature type="region of interest" description="Disordered" evidence="1">
    <location>
        <begin position="429"/>
        <end position="449"/>
    </location>
</feature>
<dbReference type="Pfam" id="PF18135">
    <property type="entry name" value="Type_ISP_C"/>
    <property type="match status" value="1"/>
</dbReference>
<evidence type="ECO:0000256" key="1">
    <source>
        <dbReference type="SAM" id="MobiDB-lite"/>
    </source>
</evidence>
<protein>
    <recommendedName>
        <fullName evidence="2">Type ISP restriction-modification enzyme LLaBIII C-terminal specificity domain-containing protein</fullName>
    </recommendedName>
</protein>
<gene>
    <name evidence="3" type="ORF">GCM10010211_72680</name>
</gene>
<proteinExistence type="predicted"/>
<evidence type="ECO:0000259" key="2">
    <source>
        <dbReference type="Pfam" id="PF18135"/>
    </source>
</evidence>
<comment type="caution">
    <text evidence="3">The sequence shown here is derived from an EMBL/GenBank/DDBJ whole genome shotgun (WGS) entry which is preliminary data.</text>
</comment>
<organism evidence="3 4">
    <name type="scientific">Streptomyces albospinus</name>
    <dbReference type="NCBI Taxonomy" id="285515"/>
    <lineage>
        <taxon>Bacteria</taxon>
        <taxon>Bacillati</taxon>
        <taxon>Actinomycetota</taxon>
        <taxon>Actinomycetes</taxon>
        <taxon>Kitasatosporales</taxon>
        <taxon>Streptomycetaceae</taxon>
        <taxon>Streptomyces</taxon>
    </lineage>
</organism>
<keyword evidence="4" id="KW-1185">Reference proteome</keyword>
<sequence>MPANGTGSRRYHAGVNRTVREGLRVTAKQGAPGVGGAPRLSELMPWSVPPLRLGRSWVRAPDAATLRARWKALVDAEDAAVRARLFRPSRARTPDSAVGQLPGQTTPTGPLSRAGGPCPEPVPVLHGPFDRQWLLPDHRLIDAARPELWRVAGERQLFAVELGLVPQSPGPAVVCSDLLPDGHSPAGRPGRIRPLYRRPGGAEPNLTPGLPELLARRLDRPVAPTDLLAWITATARHSPDGAAVPLTADPALWDRGVALGERLLWLHTRGRYASRHARGCPAGERPRMPGGRRPYVRAPLPARGLPDSLAYEAEEETLLLGGARIAPVPRGAWEFAAGGVRVLEAWFAQRGATAPGTEAADAGALAALRPAGWPQEWTSELLELLTVLALVAELRPDADRLAGEVAAGPQVGGAELRAAGVLPAPDAARRPASVLDHHEEGPNGQFALL</sequence>
<reference evidence="4" key="1">
    <citation type="journal article" date="2019" name="Int. J. Syst. Evol. Microbiol.">
        <title>The Global Catalogue of Microorganisms (GCM) 10K type strain sequencing project: providing services to taxonomists for standard genome sequencing and annotation.</title>
        <authorList>
            <consortium name="The Broad Institute Genomics Platform"/>
            <consortium name="The Broad Institute Genome Sequencing Center for Infectious Disease"/>
            <person name="Wu L."/>
            <person name="Ma J."/>
        </authorList>
    </citation>
    <scope>NUCLEOTIDE SEQUENCE [LARGE SCALE GENOMIC DNA]</scope>
    <source>
        <strain evidence="4">JCM 3399</strain>
    </source>
</reference>
<feature type="domain" description="Type ISP restriction-modification enzyme LLaBIII C-terminal specificity" evidence="2">
    <location>
        <begin position="42"/>
        <end position="384"/>
    </location>
</feature>
<dbReference type="InterPro" id="IPR041635">
    <property type="entry name" value="Type_ISP_LLaBIII_C"/>
</dbReference>